<evidence type="ECO:0000313" key="35">
    <source>
        <dbReference type="EMBL" id="HAD7069473.1"/>
    </source>
</evidence>
<dbReference type="Gene3D" id="3.30.160.390">
    <property type="entry name" value="Integrase, DNA-binding domain"/>
    <property type="match status" value="1"/>
</dbReference>
<feature type="domain" description="Integrase DNA-binding" evidence="4">
    <location>
        <begin position="19"/>
        <end position="71"/>
    </location>
</feature>
<dbReference type="EMBL" id="DAAPPE010000005">
    <property type="protein sequence ID" value="HAD7142555.1"/>
    <property type="molecule type" value="Genomic_DNA"/>
</dbReference>
<evidence type="ECO:0000313" key="16">
    <source>
        <dbReference type="EMBL" id="HAD6706955.1"/>
    </source>
</evidence>
<dbReference type="EMBL" id="DAAPOY010000005">
    <property type="protein sequence ID" value="HAD6947756.1"/>
    <property type="molecule type" value="Genomic_DNA"/>
</dbReference>
<evidence type="ECO:0000313" key="20">
    <source>
        <dbReference type="EMBL" id="HAD6800917.1"/>
    </source>
</evidence>
<evidence type="ECO:0000313" key="15">
    <source>
        <dbReference type="EMBL" id="HAD6702047.1"/>
    </source>
</evidence>
<dbReference type="EMBL" id="DAAPOD010000005">
    <property type="protein sequence ID" value="HAD7064967.1"/>
    <property type="molecule type" value="Genomic_DNA"/>
</dbReference>
<evidence type="ECO:0000313" key="33">
    <source>
        <dbReference type="EMBL" id="HAD7024618.1"/>
    </source>
</evidence>
<evidence type="ECO:0000313" key="5">
    <source>
        <dbReference type="EMBL" id="CBW18075.1"/>
    </source>
</evidence>
<dbReference type="EMBL" id="DAAPNV010000005">
    <property type="protein sequence ID" value="HAD7024618.1"/>
    <property type="molecule type" value="Genomic_DNA"/>
</dbReference>
<dbReference type="Proteomes" id="UP000008962">
    <property type="component" value="Chromosome"/>
</dbReference>
<evidence type="ECO:0000313" key="19">
    <source>
        <dbReference type="EMBL" id="HAD6790160.1"/>
    </source>
</evidence>
<dbReference type="EMBL" id="DAAPOK010000005">
    <property type="protein sequence ID" value="HAD7118412.1"/>
    <property type="molecule type" value="Genomic_DNA"/>
</dbReference>
<sequence length="96" mass="10762">MPDQRKRPSSSLTGLASIDSKYWQSGYRFNGKQKVFSIGVYPAVSLADARQRRDEVKRLLDQGIDPNAKNRLMKKSFRKSAIKPARPVSSPKADAP</sequence>
<evidence type="ECO:0000313" key="43">
    <source>
        <dbReference type="EMBL" id="HAD7197836.1"/>
    </source>
</evidence>
<evidence type="ECO:0000313" key="34">
    <source>
        <dbReference type="EMBL" id="HAD7064967.1"/>
    </source>
</evidence>
<dbReference type="EMBL" id="DAAPMO010000005">
    <property type="protein sequence ID" value="HAD6814883.1"/>
    <property type="molecule type" value="Genomic_DNA"/>
</dbReference>
<reference evidence="44" key="3">
    <citation type="journal article" date="2012" name="Proc. Natl. Acad. Sci. U.S.A.">
        <title>The transcriptional landscape and small RNAs of Salmonella enterica serovar Typhimurium.</title>
        <authorList>
            <person name="Kroger C."/>
            <person name="Dillon S.C."/>
            <person name="Cameron A.D."/>
            <person name="Papenfort K."/>
            <person name="Sivasankaran S.K."/>
            <person name="Hokamp K."/>
            <person name="Chao Y."/>
            <person name="Sittka A."/>
            <person name="Hebrard M."/>
            <person name="Handler K."/>
            <person name="Colgan A."/>
            <person name="Leekitcharoenphon P."/>
            <person name="Langridge G.C."/>
            <person name="Lohan A.J."/>
            <person name="Loftus B."/>
            <person name="Lucchini S."/>
            <person name="Ussery D.W."/>
            <person name="Dorman C.J."/>
            <person name="Thomson N.R."/>
            <person name="Vogel J."/>
            <person name="Hinton J.C."/>
        </authorList>
    </citation>
    <scope>NUCLEOTIDE SEQUENCE [LARGE SCALE GENOMIC DNA]</scope>
    <source>
        <strain evidence="44">SL1344</strain>
    </source>
</reference>
<dbReference type="InterPro" id="IPR038488">
    <property type="entry name" value="Integrase_DNA-bd_sf"/>
</dbReference>
<evidence type="ECO:0000313" key="32">
    <source>
        <dbReference type="EMBL" id="HAD7020227.1"/>
    </source>
</evidence>
<dbReference type="BioCyc" id="SENT216597:SL1344_RS10290-MONOMER"/>
<dbReference type="PANTHER" id="PTHR30629">
    <property type="entry name" value="PROPHAGE INTEGRASE"/>
    <property type="match status" value="1"/>
</dbReference>
<evidence type="ECO:0000313" key="27">
    <source>
        <dbReference type="EMBL" id="HAD6928330.1"/>
    </source>
</evidence>
<evidence type="ECO:0000313" key="6">
    <source>
        <dbReference type="EMBL" id="HAD6469818.1"/>
    </source>
</evidence>
<dbReference type="EMBL" id="DAAPLB010000005">
    <property type="protein sequence ID" value="HAD6645615.1"/>
    <property type="molecule type" value="Genomic_DNA"/>
</dbReference>
<dbReference type="EMBL" id="DAAPPU010000005">
    <property type="protein sequence ID" value="HAD7197836.1"/>
    <property type="molecule type" value="Genomic_DNA"/>
</dbReference>
<dbReference type="EMBL" id="DAAPJY010000005">
    <property type="protein sequence ID" value="HAD6531339.1"/>
    <property type="molecule type" value="Genomic_DNA"/>
</dbReference>
<evidence type="ECO:0000313" key="22">
    <source>
        <dbReference type="EMBL" id="HAD6819678.1"/>
    </source>
</evidence>
<evidence type="ECO:0000313" key="21">
    <source>
        <dbReference type="EMBL" id="HAD6814883.1"/>
    </source>
</evidence>
<evidence type="ECO:0000313" key="26">
    <source>
        <dbReference type="EMBL" id="HAD6923520.1"/>
    </source>
</evidence>
<evidence type="ECO:0000256" key="1">
    <source>
        <dbReference type="ARBA" id="ARBA00008857"/>
    </source>
</evidence>
<keyword evidence="44" id="KW-1185">Reference proteome</keyword>
<evidence type="ECO:0000313" key="31">
    <source>
        <dbReference type="EMBL" id="HAD7015112.1"/>
    </source>
</evidence>
<evidence type="ECO:0000313" key="17">
    <source>
        <dbReference type="EMBL" id="HAD6720816.1"/>
    </source>
</evidence>
<evidence type="ECO:0000256" key="2">
    <source>
        <dbReference type="ARBA" id="ARBA00022908"/>
    </source>
</evidence>
<evidence type="ECO:0000313" key="11">
    <source>
        <dbReference type="EMBL" id="HAD6554946.1"/>
    </source>
</evidence>
<dbReference type="EMBL" id="DAAPKC010000005">
    <property type="protein sequence ID" value="HAD6498623.1"/>
    <property type="molecule type" value="Genomic_DNA"/>
</dbReference>
<evidence type="ECO:0000313" key="13">
    <source>
        <dbReference type="EMBL" id="HAD6650809.1"/>
    </source>
</evidence>
<dbReference type="EMBL" id="DAAPOS010000005">
    <property type="protein sequence ID" value="HAD6995806.1"/>
    <property type="molecule type" value="Genomic_DNA"/>
</dbReference>
<reference evidence="5" key="2">
    <citation type="journal article" date="2012" name="Proc. Natl. Acad. Sci. U.S.A.">
        <title>The transcriptional architecture of the model pathogen Salmonella enterica serovar Typhimurium.</title>
        <authorList>
            <person name="Kroger C."/>
            <person name="Dillon S.C."/>
            <person name="Cameron A.D."/>
            <person name="Papenfort K."/>
            <person name="Sivasankaran S.K."/>
            <person name="Hokamp K."/>
            <person name="Chao Y."/>
            <person name="Sittka A."/>
            <person name="Hebrard M."/>
            <person name="Handler K."/>
            <person name="Colgan A."/>
            <person name="Leekitcharoenphon P."/>
            <person name="Langridge G.C."/>
            <person name="Lohan A.J."/>
            <person name="Loftus B."/>
            <person name="Lucchini S."/>
            <person name="Ussery D.W."/>
            <person name="Dorman C.J."/>
            <person name="Thomson N.R."/>
            <person name="Vogel J."/>
            <person name="Hinton J.C.D."/>
        </authorList>
    </citation>
    <scope>NUCLEOTIDE SEQUENCE</scope>
    <source>
        <strain evidence="5">SL1344</strain>
    </source>
</reference>
<reference evidence="6" key="5">
    <citation type="submission" date="2019-01" db="EMBL/GenBank/DDBJ databases">
        <authorList>
            <consortium name="NCBI Pathogen Detection Project"/>
        </authorList>
    </citation>
    <scope>NUCLEOTIDE SEQUENCE</scope>
    <source>
        <strain evidence="6">SL1344</strain>
    </source>
</reference>
<dbReference type="KEGG" id="sey:SL1344_1978"/>
<dbReference type="EMBL" id="DAAPNZ010000005">
    <property type="protein sequence ID" value="HAD7069473.1"/>
    <property type="molecule type" value="Genomic_DNA"/>
</dbReference>
<dbReference type="EMBL" id="DAAPNK010000014">
    <property type="protein sequence ID" value="HAD7006410.1"/>
    <property type="molecule type" value="Genomic_DNA"/>
</dbReference>
<dbReference type="EMBL" id="DAAPPQ010000005">
    <property type="protein sequence ID" value="HAD7175109.1"/>
    <property type="molecule type" value="Genomic_DNA"/>
</dbReference>
<dbReference type="EMBL" id="DAAPNQ010000005">
    <property type="protein sequence ID" value="HAD6923520.1"/>
    <property type="molecule type" value="Genomic_DNA"/>
</dbReference>
<evidence type="ECO:0000313" key="12">
    <source>
        <dbReference type="EMBL" id="HAD6645615.1"/>
    </source>
</evidence>
<dbReference type="EMBL" id="FQ312003">
    <property type="protein sequence ID" value="CBW18075.1"/>
    <property type="molecule type" value="Genomic_DNA"/>
</dbReference>
<dbReference type="EMBL" id="DAAPMD010000005">
    <property type="protein sequence ID" value="HAD6772332.1"/>
    <property type="molecule type" value="Genomic_DNA"/>
</dbReference>
<dbReference type="EMBL" id="DAAPNL010000006">
    <property type="protein sequence ID" value="HAD7020227.1"/>
    <property type="molecule type" value="Genomic_DNA"/>
</dbReference>
<dbReference type="InterPro" id="IPR050808">
    <property type="entry name" value="Phage_Integrase"/>
</dbReference>
<protein>
    <submittedName>
        <fullName evidence="6">DUF4102 domain-containing protein</fullName>
    </submittedName>
    <submittedName>
        <fullName evidence="5">Hypothetical bacteriophage integrase</fullName>
    </submittedName>
</protein>
<evidence type="ECO:0000313" key="40">
    <source>
        <dbReference type="EMBL" id="HAD7152056.1"/>
    </source>
</evidence>
<dbReference type="EMBL" id="DAAPMX010000005">
    <property type="protein sequence ID" value="HAD6848366.1"/>
    <property type="molecule type" value="Genomic_DNA"/>
</dbReference>
<feature type="region of interest" description="Disordered" evidence="3">
    <location>
        <begin position="70"/>
        <end position="96"/>
    </location>
</feature>
<evidence type="ECO:0000313" key="7">
    <source>
        <dbReference type="EMBL" id="HAD6475423.1"/>
    </source>
</evidence>
<dbReference type="EMBL" id="DAAPLP010000005">
    <property type="protein sequence ID" value="HAD6706955.1"/>
    <property type="molecule type" value="Genomic_DNA"/>
</dbReference>
<dbReference type="EMBL" id="DAAPJV010000004">
    <property type="protein sequence ID" value="HAD6469818.1"/>
    <property type="molecule type" value="Genomic_DNA"/>
</dbReference>
<dbReference type="EMBL" id="DAAPLI010000014">
    <property type="protein sequence ID" value="HAD6670853.1"/>
    <property type="molecule type" value="Genomic_DNA"/>
</dbReference>
<evidence type="ECO:0000256" key="3">
    <source>
        <dbReference type="SAM" id="MobiDB-lite"/>
    </source>
</evidence>
<evidence type="ECO:0000313" key="23">
    <source>
        <dbReference type="EMBL" id="HAD6833597.1"/>
    </source>
</evidence>
<dbReference type="AlphaFoldDB" id="A0A0H3NMZ0"/>
<evidence type="ECO:0000313" key="36">
    <source>
        <dbReference type="EMBL" id="HAD7105169.1"/>
    </source>
</evidence>
<dbReference type="Pfam" id="PF13356">
    <property type="entry name" value="Arm-DNA-bind_3"/>
    <property type="match status" value="1"/>
</dbReference>
<dbReference type="EMBL" id="DAAPPD010000005">
    <property type="protein sequence ID" value="HAD7137586.1"/>
    <property type="molecule type" value="Genomic_DNA"/>
</dbReference>
<dbReference type="EMBL" id="DAAPPH010000005">
    <property type="protein sequence ID" value="HAD7156405.1"/>
    <property type="molecule type" value="Genomic_DNA"/>
</dbReference>
<dbReference type="GO" id="GO:0015074">
    <property type="term" value="P:DNA integration"/>
    <property type="evidence" value="ECO:0007669"/>
    <property type="project" value="UniProtKB-KW"/>
</dbReference>
<evidence type="ECO:0000313" key="41">
    <source>
        <dbReference type="EMBL" id="HAD7156405.1"/>
    </source>
</evidence>
<name>A0A0H3NMZ0_SALTS</name>
<evidence type="ECO:0000313" key="28">
    <source>
        <dbReference type="EMBL" id="HAD6947756.1"/>
    </source>
</evidence>
<evidence type="ECO:0000313" key="44">
    <source>
        <dbReference type="Proteomes" id="UP000008962"/>
    </source>
</evidence>
<dbReference type="HOGENOM" id="CLU_2556263_0_0_6"/>
<comment type="similarity">
    <text evidence="1">Belongs to the 'phage' integrase family.</text>
</comment>
<organism evidence="5 44">
    <name type="scientific">Salmonella typhimurium (strain SL1344)</name>
    <dbReference type="NCBI Taxonomy" id="216597"/>
    <lineage>
        <taxon>Bacteria</taxon>
        <taxon>Pseudomonadati</taxon>
        <taxon>Pseudomonadota</taxon>
        <taxon>Gammaproteobacteria</taxon>
        <taxon>Enterobacterales</taxon>
        <taxon>Enterobacteriaceae</taxon>
        <taxon>Salmonella</taxon>
    </lineage>
</organism>
<dbReference type="EMBL" id="DAAPPG010000006">
    <property type="protein sequence ID" value="HAD7152056.1"/>
    <property type="molecule type" value="Genomic_DNA"/>
</dbReference>
<evidence type="ECO:0000313" key="14">
    <source>
        <dbReference type="EMBL" id="HAD6670853.1"/>
    </source>
</evidence>
<accession>A0A0H3NMZ0</accession>
<proteinExistence type="inferred from homology"/>
<dbReference type="PATRIC" id="fig|216597.6.peg.2201"/>
<dbReference type="EMBL" id="DAAPLE010000006">
    <property type="protein sequence ID" value="HAD6650809.1"/>
    <property type="molecule type" value="Genomic_DNA"/>
</dbReference>
<dbReference type="InterPro" id="IPR025166">
    <property type="entry name" value="Integrase_DNA_bind_dom"/>
</dbReference>
<dbReference type="EMBL" id="DAAPLU010000005">
    <property type="protein sequence ID" value="HAD6720816.1"/>
    <property type="molecule type" value="Genomic_DNA"/>
</dbReference>
<gene>
    <name evidence="5" type="ordered locus">SL1344_1978</name>
    <name evidence="6" type="ORF">G1W50_07405</name>
    <name evidence="9" type="ORF">G1W53_11260</name>
    <name evidence="7" type="ORF">G1W54_11645</name>
    <name evidence="10" type="ORF">G1W56_12150</name>
    <name evidence="8" type="ORF">G1W63_11955</name>
    <name evidence="11" type="ORF">G1W64_11970</name>
    <name evidence="12" type="ORF">G1W86_10555</name>
    <name evidence="13" type="ORF">G1W87_12650</name>
    <name evidence="18" type="ORF">G1W89_11445</name>
    <name evidence="14" type="ORF">G1W92_17800</name>
    <name evidence="17" type="ORF">G1X03_11835</name>
    <name evidence="19" type="ORF">G1X04_07040</name>
    <name evidence="15" type="ORF">G1X09_12295</name>
    <name evidence="16" type="ORF">G1X10_12210</name>
    <name evidence="20" type="ORF">G1X13_12290</name>
    <name evidence="21" type="ORF">G1X17_12300</name>
    <name evidence="25" type="ORF">G1X23_12195</name>
    <name evidence="32" type="ORF">G1X29_13860</name>
    <name evidence="22" type="ORF">G1X32_11350</name>
    <name evidence="26" type="ORF">G1X38_11655</name>
    <name evidence="30" type="ORF">G1X42_17805</name>
    <name evidence="23" type="ORF">G1X47_10660</name>
    <name evidence="24" type="ORF">G1X49_11850</name>
    <name evidence="31" type="ORF">G1X51_12295</name>
    <name evidence="33" type="ORF">G1X52_11975</name>
    <name evidence="27" type="ORF">G1X66_11655</name>
    <name evidence="35" type="ORF">G1X68_10740</name>
    <name evidence="29" type="ORF">G1X69_12565</name>
    <name evidence="34" type="ORF">G1X71_12300</name>
    <name evidence="37" type="ORF">G1X76_11325</name>
    <name evidence="28" type="ORF">G1X80_11325</name>
    <name evidence="36" type="ORF">G1X84_19110</name>
    <name evidence="40" type="ORF">G1X85_13185</name>
    <name evidence="41" type="ORF">G1X86_10755</name>
    <name evidence="38" type="ORF">G1X94_11180</name>
    <name evidence="42" type="ORF">G1X96_10760</name>
    <name evidence="39" type="ORF">G1X99_11985</name>
    <name evidence="43" type="ORF">G1Y02_11355</name>
</gene>
<dbReference type="EMBL" id="DAAPMN010000005">
    <property type="protein sequence ID" value="HAD6819678.1"/>
    <property type="molecule type" value="Genomic_DNA"/>
</dbReference>
<evidence type="ECO:0000313" key="10">
    <source>
        <dbReference type="EMBL" id="HAD6536380.1"/>
    </source>
</evidence>
<dbReference type="EMBL" id="DAAPMH010000008">
    <property type="protein sequence ID" value="HAD6790160.1"/>
    <property type="molecule type" value="Genomic_DNA"/>
</dbReference>
<evidence type="ECO:0000313" key="39">
    <source>
        <dbReference type="EMBL" id="HAD7142555.1"/>
    </source>
</evidence>
<dbReference type="EMBL" id="DAAPNC010000005">
    <property type="protein sequence ID" value="HAD6886666.1"/>
    <property type="molecule type" value="Genomic_DNA"/>
</dbReference>
<evidence type="ECO:0000313" key="9">
    <source>
        <dbReference type="EMBL" id="HAD6531339.1"/>
    </source>
</evidence>
<evidence type="ECO:0000313" key="24">
    <source>
        <dbReference type="EMBL" id="HAD6848366.1"/>
    </source>
</evidence>
<reference evidence="6" key="4">
    <citation type="journal article" date="2018" name="Genome Biol.">
        <title>SKESA: strategic k-mer extension for scrupulous assemblies.</title>
        <authorList>
            <person name="Souvorov A."/>
            <person name="Agarwala R."/>
            <person name="Lipman D.J."/>
        </authorList>
    </citation>
    <scope>NUCLEOTIDE SEQUENCE</scope>
    <source>
        <strain evidence="6">SL1344</strain>
    </source>
</reference>
<evidence type="ECO:0000313" key="30">
    <source>
        <dbReference type="EMBL" id="HAD7006410.1"/>
    </source>
</evidence>
<evidence type="ECO:0000313" key="25">
    <source>
        <dbReference type="EMBL" id="HAD6886666.1"/>
    </source>
</evidence>
<dbReference type="EMBL" id="DAAPKJ010000005">
    <property type="protein sequence ID" value="HAD6554946.1"/>
    <property type="molecule type" value="Genomic_DNA"/>
</dbReference>
<dbReference type="EMBL" id="DAAPLQ010000005">
    <property type="protein sequence ID" value="HAD6702047.1"/>
    <property type="molecule type" value="Genomic_DNA"/>
</dbReference>
<evidence type="ECO:0000313" key="29">
    <source>
        <dbReference type="EMBL" id="HAD6995806.1"/>
    </source>
</evidence>
<dbReference type="EMBL" id="DAAPOZ010000015">
    <property type="protein sequence ID" value="HAD7105169.1"/>
    <property type="molecule type" value="Genomic_DNA"/>
</dbReference>
<feature type="compositionally biased region" description="Basic residues" evidence="3">
    <location>
        <begin position="71"/>
        <end position="81"/>
    </location>
</feature>
<evidence type="ECO:0000313" key="42">
    <source>
        <dbReference type="EMBL" id="HAD7175109.1"/>
    </source>
</evidence>
<dbReference type="PANTHER" id="PTHR30629:SF2">
    <property type="entry name" value="PROPHAGE INTEGRASE INTS-RELATED"/>
    <property type="match status" value="1"/>
</dbReference>
<evidence type="ECO:0000313" key="38">
    <source>
        <dbReference type="EMBL" id="HAD7137586.1"/>
    </source>
</evidence>
<dbReference type="EMBL" id="DAAPKB010000005">
    <property type="protein sequence ID" value="HAD6536380.1"/>
    <property type="molecule type" value="Genomic_DNA"/>
</dbReference>
<dbReference type="EMBL" id="DAAPMQ010000005">
    <property type="protein sequence ID" value="HAD6833597.1"/>
    <property type="molecule type" value="Genomic_DNA"/>
</dbReference>
<dbReference type="EMBL" id="DAAPOO010000005">
    <property type="protein sequence ID" value="HAD6928330.1"/>
    <property type="molecule type" value="Genomic_DNA"/>
</dbReference>
<evidence type="ECO:0000313" key="8">
    <source>
        <dbReference type="EMBL" id="HAD6498623.1"/>
    </source>
</evidence>
<dbReference type="EMBL" id="DAAPJU010000005">
    <property type="protein sequence ID" value="HAD6475423.1"/>
    <property type="molecule type" value="Genomic_DNA"/>
</dbReference>
<keyword evidence="2" id="KW-0229">DNA integration</keyword>
<dbReference type="EMBL" id="DAAPNY010000005">
    <property type="protein sequence ID" value="HAD7015112.1"/>
    <property type="molecule type" value="Genomic_DNA"/>
</dbReference>
<dbReference type="EMBL" id="DAAPMK010000005">
    <property type="protein sequence ID" value="HAD6800917.1"/>
    <property type="molecule type" value="Genomic_DNA"/>
</dbReference>
<evidence type="ECO:0000259" key="4">
    <source>
        <dbReference type="Pfam" id="PF13356"/>
    </source>
</evidence>
<evidence type="ECO:0000313" key="18">
    <source>
        <dbReference type="EMBL" id="HAD6772332.1"/>
    </source>
</evidence>
<reference evidence="5" key="1">
    <citation type="submission" date="2010-07" db="EMBL/GenBank/DDBJ databases">
        <authorList>
            <person name="Aslett M."/>
        </authorList>
    </citation>
    <scope>NUCLEOTIDE SEQUENCE</scope>
    <source>
        <strain evidence="5">SL1344</strain>
    </source>
</reference>
<evidence type="ECO:0000313" key="37">
    <source>
        <dbReference type="EMBL" id="HAD7118412.1"/>
    </source>
</evidence>